<reference evidence="3" key="1">
    <citation type="journal article" date="2018" name="Front. Microbiol.">
        <title>Genome-Based Analysis Reveals the Taxonomy and Diversity of the Family Idiomarinaceae.</title>
        <authorList>
            <person name="Liu Y."/>
            <person name="Lai Q."/>
            <person name="Shao Z."/>
        </authorList>
    </citation>
    <scope>NUCLEOTIDE SEQUENCE [LARGE SCALE GENOMIC DNA]</scope>
    <source>
        <strain evidence="3">BH195</strain>
    </source>
</reference>
<evidence type="ECO:0000313" key="2">
    <source>
        <dbReference type="EMBL" id="RUO54587.1"/>
    </source>
</evidence>
<keyword evidence="3" id="KW-1185">Reference proteome</keyword>
<dbReference type="RefSeq" id="WP_126762098.1">
    <property type="nucleotide sequence ID" value="NZ_JBHLTZ010000004.1"/>
</dbReference>
<gene>
    <name evidence="2" type="ORF">CWI69_04035</name>
</gene>
<dbReference type="OrthoDB" id="5772010at2"/>
<evidence type="ECO:0000313" key="3">
    <source>
        <dbReference type="Proteomes" id="UP000287198"/>
    </source>
</evidence>
<comment type="caution">
    <text evidence="2">The sequence shown here is derived from an EMBL/GenBank/DDBJ whole genome shotgun (WGS) entry which is preliminary data.</text>
</comment>
<evidence type="ECO:0000256" key="1">
    <source>
        <dbReference type="SAM" id="MobiDB-lite"/>
    </source>
</evidence>
<protein>
    <submittedName>
        <fullName evidence="2">Uncharacterized protein</fullName>
    </submittedName>
</protein>
<name>A0A432Y0W7_9GAMM</name>
<dbReference type="AlphaFoldDB" id="A0A432Y0W7"/>
<feature type="region of interest" description="Disordered" evidence="1">
    <location>
        <begin position="56"/>
        <end position="129"/>
    </location>
</feature>
<organism evidence="2 3">
    <name type="scientific">Pseudidiomarina halophila</name>
    <dbReference type="NCBI Taxonomy" id="1449799"/>
    <lineage>
        <taxon>Bacteria</taxon>
        <taxon>Pseudomonadati</taxon>
        <taxon>Pseudomonadota</taxon>
        <taxon>Gammaproteobacteria</taxon>
        <taxon>Alteromonadales</taxon>
        <taxon>Idiomarinaceae</taxon>
        <taxon>Pseudidiomarina</taxon>
    </lineage>
</organism>
<sequence>MSKLDKDQVIADFTAAYEKAHGKKPVIEASSGWYSVDGGKNMRLAQLADEAKTLVGGSKPAAAKTKTKPEAKAEKQPTAKVAKKPASKRLAENKSTAKKSAKSGGLTARELWREKLEQGSSLSRLPRGF</sequence>
<dbReference type="Proteomes" id="UP000287198">
    <property type="component" value="Unassembled WGS sequence"/>
</dbReference>
<proteinExistence type="predicted"/>
<accession>A0A432Y0W7</accession>
<feature type="compositionally biased region" description="Basic and acidic residues" evidence="1">
    <location>
        <begin position="67"/>
        <end position="77"/>
    </location>
</feature>
<dbReference type="EMBL" id="PIPW01000001">
    <property type="protein sequence ID" value="RUO54587.1"/>
    <property type="molecule type" value="Genomic_DNA"/>
</dbReference>